<comment type="similarity">
    <text evidence="3">Belongs to the Nudix hydrolase family.</text>
</comment>
<protein>
    <submittedName>
        <fullName evidence="5">ADP-ribose pyrophosphatase</fullName>
    </submittedName>
</protein>
<gene>
    <name evidence="5" type="ORF">DFR57_10188</name>
</gene>
<evidence type="ECO:0000313" key="5">
    <source>
        <dbReference type="EMBL" id="RCW77220.1"/>
    </source>
</evidence>
<dbReference type="InterPro" id="IPR000086">
    <property type="entry name" value="NUDIX_hydrolase_dom"/>
</dbReference>
<proteinExistence type="inferred from homology"/>
<dbReference type="GO" id="GO:0005829">
    <property type="term" value="C:cytosol"/>
    <property type="evidence" value="ECO:0007669"/>
    <property type="project" value="TreeGrafter"/>
</dbReference>
<dbReference type="PRINTS" id="PR00502">
    <property type="entry name" value="NUDIXFAMILY"/>
</dbReference>
<dbReference type="Pfam" id="PF00293">
    <property type="entry name" value="NUDIX"/>
    <property type="match status" value="1"/>
</dbReference>
<reference evidence="5 6" key="1">
    <citation type="submission" date="2018-07" db="EMBL/GenBank/DDBJ databases">
        <title>Genomic Encyclopedia of Type Strains, Phase IV (KMG-IV): sequencing the most valuable type-strain genomes for metagenomic binning, comparative biology and taxonomic classification.</title>
        <authorList>
            <person name="Goeker M."/>
        </authorList>
    </citation>
    <scope>NUCLEOTIDE SEQUENCE [LARGE SCALE GENOMIC DNA]</scope>
    <source>
        <strain evidence="5 6">DSM 27696</strain>
    </source>
</reference>
<dbReference type="GO" id="GO:0016462">
    <property type="term" value="F:pyrophosphatase activity"/>
    <property type="evidence" value="ECO:0007669"/>
    <property type="project" value="UniProtKB-ARBA"/>
</dbReference>
<dbReference type="InterPro" id="IPR020476">
    <property type="entry name" value="Nudix_hydrolase"/>
</dbReference>
<dbReference type="PANTHER" id="PTHR11839:SF18">
    <property type="entry name" value="NUDIX HYDROLASE DOMAIN-CONTAINING PROTEIN"/>
    <property type="match status" value="1"/>
</dbReference>
<sequence length="180" mass="20606">MVKSPWKTISSQTTTHDRFTITNDEVELSNQEMRNFSYINFADGICVLAITREEKVLVLDQYRHAVQSWELEFPAGMIDANEEPEKAAERELLEETGYQSNLWTSLGKFYPSPGSTSETIHLFLANDCYKVSEPTLEASEEIELKLVPVEKFFDLVQNESFKHGAGLACWGKYLSFSYKN</sequence>
<dbReference type="CDD" id="cd03424">
    <property type="entry name" value="NUDIX_ADPRase_Nudt5_UGPPase_Nudt14"/>
    <property type="match status" value="1"/>
</dbReference>
<dbReference type="GO" id="GO:0006753">
    <property type="term" value="P:nucleoside phosphate metabolic process"/>
    <property type="evidence" value="ECO:0007669"/>
    <property type="project" value="TreeGrafter"/>
</dbReference>
<dbReference type="RefSeq" id="WP_114351166.1">
    <property type="nucleotide sequence ID" value="NZ_QPJJ01000001.1"/>
</dbReference>
<dbReference type="PANTHER" id="PTHR11839">
    <property type="entry name" value="UDP/ADP-SUGAR PYROPHOSPHATASE"/>
    <property type="match status" value="1"/>
</dbReference>
<dbReference type="PROSITE" id="PS51462">
    <property type="entry name" value="NUDIX"/>
    <property type="match status" value="1"/>
</dbReference>
<comment type="cofactor">
    <cofactor evidence="1">
        <name>Mg(2+)</name>
        <dbReference type="ChEBI" id="CHEBI:18420"/>
    </cofactor>
</comment>
<evidence type="ECO:0000313" key="6">
    <source>
        <dbReference type="Proteomes" id="UP000252585"/>
    </source>
</evidence>
<dbReference type="OrthoDB" id="9806150at2"/>
<dbReference type="Gene3D" id="3.90.79.10">
    <property type="entry name" value="Nucleoside Triphosphate Pyrophosphohydrolase"/>
    <property type="match status" value="1"/>
</dbReference>
<feature type="domain" description="Nudix hydrolase" evidence="4">
    <location>
        <begin position="38"/>
        <end position="169"/>
    </location>
</feature>
<keyword evidence="2 3" id="KW-0378">Hydrolase</keyword>
<dbReference type="EMBL" id="QPJJ01000001">
    <property type="protein sequence ID" value="RCW77220.1"/>
    <property type="molecule type" value="Genomic_DNA"/>
</dbReference>
<dbReference type="InterPro" id="IPR015797">
    <property type="entry name" value="NUDIX_hydrolase-like_dom_sf"/>
</dbReference>
<organism evidence="5 6">
    <name type="scientific">Saliterribacillus persicus</name>
    <dbReference type="NCBI Taxonomy" id="930114"/>
    <lineage>
        <taxon>Bacteria</taxon>
        <taxon>Bacillati</taxon>
        <taxon>Bacillota</taxon>
        <taxon>Bacilli</taxon>
        <taxon>Bacillales</taxon>
        <taxon>Bacillaceae</taxon>
        <taxon>Saliterribacillus</taxon>
    </lineage>
</organism>
<dbReference type="GO" id="GO:0019693">
    <property type="term" value="P:ribose phosphate metabolic process"/>
    <property type="evidence" value="ECO:0007669"/>
    <property type="project" value="TreeGrafter"/>
</dbReference>
<dbReference type="AlphaFoldDB" id="A0A368YAC7"/>
<accession>A0A368YAC7</accession>
<name>A0A368YAC7_9BACI</name>
<dbReference type="Proteomes" id="UP000252585">
    <property type="component" value="Unassembled WGS sequence"/>
</dbReference>
<comment type="caution">
    <text evidence="5">The sequence shown here is derived from an EMBL/GenBank/DDBJ whole genome shotgun (WGS) entry which is preliminary data.</text>
</comment>
<dbReference type="SUPFAM" id="SSF55811">
    <property type="entry name" value="Nudix"/>
    <property type="match status" value="1"/>
</dbReference>
<dbReference type="PROSITE" id="PS00893">
    <property type="entry name" value="NUDIX_BOX"/>
    <property type="match status" value="1"/>
</dbReference>
<evidence type="ECO:0000256" key="2">
    <source>
        <dbReference type="ARBA" id="ARBA00022801"/>
    </source>
</evidence>
<dbReference type="InterPro" id="IPR020084">
    <property type="entry name" value="NUDIX_hydrolase_CS"/>
</dbReference>
<evidence type="ECO:0000259" key="4">
    <source>
        <dbReference type="PROSITE" id="PS51462"/>
    </source>
</evidence>
<evidence type="ECO:0000256" key="3">
    <source>
        <dbReference type="RuleBase" id="RU003476"/>
    </source>
</evidence>
<keyword evidence="6" id="KW-1185">Reference proteome</keyword>
<evidence type="ECO:0000256" key="1">
    <source>
        <dbReference type="ARBA" id="ARBA00001946"/>
    </source>
</evidence>